<gene>
    <name evidence="1" type="ORF">Dbus_chr2Rg924</name>
</gene>
<dbReference type="GO" id="GO:0005743">
    <property type="term" value="C:mitochondrial inner membrane"/>
    <property type="evidence" value="ECO:0007669"/>
    <property type="project" value="TreeGrafter"/>
</dbReference>
<dbReference type="PANTHER" id="PTHR13333">
    <property type="entry name" value="M-AAA PROTEASE-INTERACTING PROTEIN 1, MITOCHONDRIAL"/>
    <property type="match status" value="1"/>
</dbReference>
<evidence type="ECO:0000313" key="2">
    <source>
        <dbReference type="Proteomes" id="UP000494163"/>
    </source>
</evidence>
<dbReference type="Proteomes" id="UP000494163">
    <property type="component" value="Chromosome 2R"/>
</dbReference>
<dbReference type="AlphaFoldDB" id="A0A0M4EUY7"/>
<accession>A0A0M4EUY7</accession>
<keyword evidence="2" id="KW-1185">Reference proteome</keyword>
<proteinExistence type="predicted"/>
<organism evidence="1 2">
    <name type="scientific">Drosophila busckii</name>
    <name type="common">Fruit fly</name>
    <dbReference type="NCBI Taxonomy" id="30019"/>
    <lineage>
        <taxon>Eukaryota</taxon>
        <taxon>Metazoa</taxon>
        <taxon>Ecdysozoa</taxon>
        <taxon>Arthropoda</taxon>
        <taxon>Hexapoda</taxon>
        <taxon>Insecta</taxon>
        <taxon>Pterygota</taxon>
        <taxon>Neoptera</taxon>
        <taxon>Endopterygota</taxon>
        <taxon>Diptera</taxon>
        <taxon>Brachycera</taxon>
        <taxon>Muscomorpha</taxon>
        <taxon>Ephydroidea</taxon>
        <taxon>Drosophilidae</taxon>
        <taxon>Drosophila</taxon>
    </lineage>
</organism>
<protein>
    <submittedName>
        <fullName evidence="1">CG9863</fullName>
    </submittedName>
</protein>
<name>A0A0M4EUY7_DROBS</name>
<dbReference type="OMA" id="RYCLWRL"/>
<reference evidence="1 2" key="1">
    <citation type="submission" date="2015-08" db="EMBL/GenBank/DDBJ databases">
        <title>Ancestral chromatin configuration constrains chromatin evolution on differentiating sex chromosomes in Drosophila.</title>
        <authorList>
            <person name="Zhou Q."/>
            <person name="Bachtrog D."/>
        </authorList>
    </citation>
    <scope>NUCLEOTIDE SEQUENCE [LARGE SCALE GENOMIC DNA]</scope>
    <source>
        <tissue evidence="1">Whole larvae</tissue>
    </source>
</reference>
<dbReference type="GO" id="GO:0032979">
    <property type="term" value="P:protein insertion into mitochondrial inner membrane from matrix"/>
    <property type="evidence" value="ECO:0007669"/>
    <property type="project" value="TreeGrafter"/>
</dbReference>
<evidence type="ECO:0000313" key="1">
    <source>
        <dbReference type="EMBL" id="ALC41345.1"/>
    </source>
</evidence>
<dbReference type="OrthoDB" id="7809140at2759"/>
<sequence length="219" mass="25875">MIESKHGWRLKLQQLLSGLRYRYCMWRLRRLLGSDFDEHDFVHGARQLASYVMDAARQSDWSRIRSCCTEHCASVTYSQQRQNLCNQLVRFESQHLLQVLPLSVHRAWEQGRRYVFVDLAFTGLRDMQDFDSSGEQQQMRQLVLQVLQQAQLGGAQLTPMHQRLVLGEFLLSLRRELTQDSGWLVDFYKMHCIKLVNFSPVTLQYRVIEFLNPFQSAKF</sequence>
<dbReference type="PANTHER" id="PTHR13333:SF5">
    <property type="entry name" value="M-AAA PROTEASE-INTERACTING PROTEIN 1, MITOCHONDRIAL"/>
    <property type="match status" value="1"/>
</dbReference>
<dbReference type="GO" id="GO:0043022">
    <property type="term" value="F:ribosome binding"/>
    <property type="evidence" value="ECO:0007669"/>
    <property type="project" value="TreeGrafter"/>
</dbReference>
<dbReference type="EMBL" id="CP012524">
    <property type="protein sequence ID" value="ALC41345.1"/>
    <property type="molecule type" value="Genomic_DNA"/>
</dbReference>